<evidence type="ECO:0000313" key="3">
    <source>
        <dbReference type="Proteomes" id="UP000054529"/>
    </source>
</evidence>
<name>A0A0C1S171_9ENTR</name>
<dbReference type="Proteomes" id="UP000054529">
    <property type="component" value="Unassembled WGS sequence"/>
</dbReference>
<evidence type="ECO:0000313" key="2">
    <source>
        <dbReference type="EMBL" id="KIE64292.1"/>
    </source>
</evidence>
<accession>A0A0C1S171</accession>
<feature type="transmembrane region" description="Helical" evidence="1">
    <location>
        <begin position="6"/>
        <end position="26"/>
    </location>
</feature>
<keyword evidence="1" id="KW-0472">Membrane</keyword>
<organism evidence="2 3">
    <name type="scientific">Candidatus Riesia pediculischaeffi PTSU</name>
    <dbReference type="NCBI Taxonomy" id="1401651"/>
    <lineage>
        <taxon>Bacteria</taxon>
        <taxon>Pseudomonadati</taxon>
        <taxon>Pseudomonadota</taxon>
        <taxon>Gammaproteobacteria</taxon>
        <taxon>Enterobacterales</taxon>
        <taxon>Enterobacteriaceae</taxon>
        <taxon>Candidatus Riesia</taxon>
    </lineage>
</organism>
<dbReference type="AlphaFoldDB" id="A0A0C1S171"/>
<evidence type="ECO:0000256" key="1">
    <source>
        <dbReference type="SAM" id="Phobius"/>
    </source>
</evidence>
<proteinExistence type="predicted"/>
<reference evidence="2 3" key="1">
    <citation type="journal article" date="2014" name="G3 (Bethesda)">
        <title>Genome sequence of Candidatus Riesia pediculischaeffi, endosymbiont of chimpanzee lice, and genomic comparison of recently acquired endosymbionts from human and chimpanzee lice.</title>
        <authorList>
            <person name="Boyd B.M."/>
            <person name="Allen J.M."/>
            <person name="de Crecy-Lagard V."/>
            <person name="Reed D.L."/>
        </authorList>
    </citation>
    <scope>NUCLEOTIDE SEQUENCE [LARGE SCALE GENOMIC DNA]</scope>
    <source>
        <strain evidence="2 3">PTSU</strain>
    </source>
</reference>
<keyword evidence="1" id="KW-1133">Transmembrane helix</keyword>
<sequence length="42" mass="5174">MLPLTPINIFLFCKLFIIYLRNKIIFRTLNKLHRRILHCTFV</sequence>
<dbReference type="EMBL" id="AWXV01000001">
    <property type="protein sequence ID" value="KIE64292.1"/>
    <property type="molecule type" value="Genomic_DNA"/>
</dbReference>
<dbReference type="HOGENOM" id="CLU_3248838_0_0_6"/>
<protein>
    <submittedName>
        <fullName evidence="2">Uncharacterized protein</fullName>
    </submittedName>
</protein>
<gene>
    <name evidence="2" type="ORF">P689_12316</name>
</gene>
<comment type="caution">
    <text evidence="2">The sequence shown here is derived from an EMBL/GenBank/DDBJ whole genome shotgun (WGS) entry which is preliminary data.</text>
</comment>
<keyword evidence="1" id="KW-0812">Transmembrane</keyword>